<dbReference type="PANTHER" id="PTHR43371">
    <property type="entry name" value="VITAMIN B12-DEPENDENT RIBONUCLEOTIDE REDUCTASE"/>
    <property type="match status" value="1"/>
</dbReference>
<proteinExistence type="predicted"/>
<evidence type="ECO:0000313" key="7">
    <source>
        <dbReference type="Proteomes" id="UP001147653"/>
    </source>
</evidence>
<dbReference type="GO" id="GO:0031419">
    <property type="term" value="F:cobalamin binding"/>
    <property type="evidence" value="ECO:0007669"/>
    <property type="project" value="UniProtKB-KW"/>
</dbReference>
<feature type="domain" description="Ribonucleotide reductase large subunit C-terminal" evidence="5">
    <location>
        <begin position="386"/>
        <end position="436"/>
    </location>
</feature>
<comment type="caution">
    <text evidence="6">The sequence shown here is derived from an EMBL/GenBank/DDBJ whole genome shotgun (WGS) entry which is preliminary data.</text>
</comment>
<organism evidence="6 7">
    <name type="scientific">Solirubrobacter phytolaccae</name>
    <dbReference type="NCBI Taxonomy" id="1404360"/>
    <lineage>
        <taxon>Bacteria</taxon>
        <taxon>Bacillati</taxon>
        <taxon>Actinomycetota</taxon>
        <taxon>Thermoleophilia</taxon>
        <taxon>Solirubrobacterales</taxon>
        <taxon>Solirubrobacteraceae</taxon>
        <taxon>Solirubrobacter</taxon>
    </lineage>
</organism>
<dbReference type="InterPro" id="IPR000788">
    <property type="entry name" value="RNR_lg_C"/>
</dbReference>
<dbReference type="Proteomes" id="UP001147653">
    <property type="component" value="Unassembled WGS sequence"/>
</dbReference>
<protein>
    <recommendedName>
        <fullName evidence="5">Ribonucleotide reductase large subunit C-terminal domain-containing protein</fullName>
    </recommendedName>
</protein>
<evidence type="ECO:0000256" key="4">
    <source>
        <dbReference type="ARBA" id="ARBA00023285"/>
    </source>
</evidence>
<keyword evidence="7" id="KW-1185">Reference proteome</keyword>
<keyword evidence="3" id="KW-0560">Oxidoreductase</keyword>
<dbReference type="Pfam" id="PF02867">
    <property type="entry name" value="Ribonuc_red_lgC"/>
    <property type="match status" value="2"/>
</dbReference>
<evidence type="ECO:0000259" key="5">
    <source>
        <dbReference type="Pfam" id="PF02867"/>
    </source>
</evidence>
<evidence type="ECO:0000256" key="3">
    <source>
        <dbReference type="ARBA" id="ARBA00023002"/>
    </source>
</evidence>
<comment type="cofactor">
    <cofactor evidence="1">
        <name>adenosylcob(III)alamin</name>
        <dbReference type="ChEBI" id="CHEBI:18408"/>
    </cofactor>
</comment>
<dbReference type="AlphaFoldDB" id="A0A9X3SHN0"/>
<gene>
    <name evidence="6" type="ORF">OJ997_23450</name>
</gene>
<evidence type="ECO:0000256" key="2">
    <source>
        <dbReference type="ARBA" id="ARBA00022628"/>
    </source>
</evidence>
<evidence type="ECO:0000256" key="1">
    <source>
        <dbReference type="ARBA" id="ARBA00001922"/>
    </source>
</evidence>
<dbReference type="PANTHER" id="PTHR43371:SF1">
    <property type="entry name" value="RIBONUCLEOSIDE-DIPHOSPHATE REDUCTASE"/>
    <property type="match status" value="1"/>
</dbReference>
<dbReference type="RefSeq" id="WP_270027680.1">
    <property type="nucleotide sequence ID" value="NZ_JAPDDP010000050.1"/>
</dbReference>
<evidence type="ECO:0000313" key="6">
    <source>
        <dbReference type="EMBL" id="MDA0183287.1"/>
    </source>
</evidence>
<dbReference type="InterPro" id="IPR050862">
    <property type="entry name" value="RdRp_reductase_class-2"/>
</dbReference>
<reference evidence="6" key="1">
    <citation type="submission" date="2022-10" db="EMBL/GenBank/DDBJ databases">
        <title>The WGS of Solirubrobacter phytolaccae KCTC 29190.</title>
        <authorList>
            <person name="Jiang Z."/>
        </authorList>
    </citation>
    <scope>NUCLEOTIDE SEQUENCE</scope>
    <source>
        <strain evidence="6">KCTC 29190</strain>
    </source>
</reference>
<keyword evidence="2" id="KW-0846">Cobalamin</keyword>
<accession>A0A9X3SHN0</accession>
<dbReference type="Gene3D" id="3.20.70.20">
    <property type="match status" value="2"/>
</dbReference>
<keyword evidence="4" id="KW-0170">Cobalt</keyword>
<dbReference type="SUPFAM" id="SSF51998">
    <property type="entry name" value="PFL-like glycyl radical enzymes"/>
    <property type="match status" value="1"/>
</dbReference>
<dbReference type="EMBL" id="JAPDDP010000050">
    <property type="protein sequence ID" value="MDA0183287.1"/>
    <property type="molecule type" value="Genomic_DNA"/>
</dbReference>
<sequence length="447" mass="47730">MRVHSPASLERFTVGTETFEAMSARVACALGGSERPELQDALLSGRVVPAGQLWRGAGIDDAVLYNCFVTDRRAAEDHVDLARRITRWTAYGAGVGVALDDATEQEGQLTAAVDALGASQQTLWEAGVSRTATMVCVGSDVAEAGTIARRLTRPELRHLNMAVRVSDAFVRQSVEHPRGDAADALLRLAEAMWSTGNPGLTFEDRIRVDHPFDEELRACNPCGEQHLAPDEGCNLASINLATHVVDGRLDLAGVEEATELAVRMLDRAVDQSAFPSARAQERAHERRRIGIGILGLATAMNAVGVSYSSSAAAHLADEIGRVLRRAAERASAALARTHGAFPGWSPELGVPFRRHAYLLSIPPTGGVSRLWGVSPGVEAIDPLVPWERQVAIVAALQRHVDGGISKTVLLPQRSTVGDVVAVLHAAWSQGLKGISVFRLGSRPSPTS</sequence>
<name>A0A9X3SHN0_9ACTN</name>
<feature type="domain" description="Ribonucleotide reductase large subunit C-terminal" evidence="5">
    <location>
        <begin position="181"/>
        <end position="345"/>
    </location>
</feature>
<dbReference type="GO" id="GO:0004748">
    <property type="term" value="F:ribonucleoside-diphosphate reductase activity, thioredoxin disulfide as acceptor"/>
    <property type="evidence" value="ECO:0007669"/>
    <property type="project" value="TreeGrafter"/>
</dbReference>